<dbReference type="CDD" id="cd06577">
    <property type="entry name" value="PASTA_pknB"/>
    <property type="match status" value="1"/>
</dbReference>
<evidence type="ECO:0000256" key="5">
    <source>
        <dbReference type="ARBA" id="ARBA00022801"/>
    </source>
</evidence>
<evidence type="ECO:0000256" key="8">
    <source>
        <dbReference type="ARBA" id="ARBA00049902"/>
    </source>
</evidence>
<dbReference type="InterPro" id="IPR023346">
    <property type="entry name" value="Lysozyme-like_dom_sf"/>
</dbReference>
<feature type="transmembrane region" description="Helical" evidence="10">
    <location>
        <begin position="12"/>
        <end position="35"/>
    </location>
</feature>
<keyword evidence="10" id="KW-0812">Transmembrane</keyword>
<evidence type="ECO:0000313" key="12">
    <source>
        <dbReference type="EMBL" id="GMA21018.1"/>
    </source>
</evidence>
<reference evidence="13" key="1">
    <citation type="journal article" date="2019" name="Int. J. Syst. Evol. Microbiol.">
        <title>The Global Catalogue of Microorganisms (GCM) 10K type strain sequencing project: providing services to taxonomists for standard genome sequencing and annotation.</title>
        <authorList>
            <consortium name="The Broad Institute Genomics Platform"/>
            <consortium name="The Broad Institute Genome Sequencing Center for Infectious Disease"/>
            <person name="Wu L."/>
            <person name="Ma J."/>
        </authorList>
    </citation>
    <scope>NUCLEOTIDE SEQUENCE [LARGE SCALE GENOMIC DNA]</scope>
    <source>
        <strain evidence="13">NBRC 105830</strain>
    </source>
</reference>
<organism evidence="12 13">
    <name type="scientific">Arsenicicoccus piscis</name>
    <dbReference type="NCBI Taxonomy" id="673954"/>
    <lineage>
        <taxon>Bacteria</taxon>
        <taxon>Bacillati</taxon>
        <taxon>Actinomycetota</taxon>
        <taxon>Actinomycetes</taxon>
        <taxon>Micrococcales</taxon>
        <taxon>Intrasporangiaceae</taxon>
        <taxon>Arsenicicoccus</taxon>
    </lineage>
</organism>
<dbReference type="SMART" id="SM00740">
    <property type="entry name" value="PASTA"/>
    <property type="match status" value="1"/>
</dbReference>
<evidence type="ECO:0000256" key="4">
    <source>
        <dbReference type="ARBA" id="ARBA00022679"/>
    </source>
</evidence>
<evidence type="ECO:0000256" key="9">
    <source>
        <dbReference type="SAM" id="MobiDB-lite"/>
    </source>
</evidence>
<dbReference type="SUPFAM" id="SSF53955">
    <property type="entry name" value="Lysozyme-like"/>
    <property type="match status" value="1"/>
</dbReference>
<keyword evidence="3" id="KW-0328">Glycosyltransferase</keyword>
<dbReference type="InterPro" id="IPR001264">
    <property type="entry name" value="Glyco_trans_51"/>
</dbReference>
<proteinExistence type="predicted"/>
<evidence type="ECO:0000256" key="6">
    <source>
        <dbReference type="ARBA" id="ARBA00023268"/>
    </source>
</evidence>
<dbReference type="Pfam" id="PF03793">
    <property type="entry name" value="PASTA"/>
    <property type="match status" value="1"/>
</dbReference>
<keyword evidence="5" id="KW-0378">Hydrolase</keyword>
<dbReference type="PROSITE" id="PS51178">
    <property type="entry name" value="PASTA"/>
    <property type="match status" value="1"/>
</dbReference>
<evidence type="ECO:0000256" key="3">
    <source>
        <dbReference type="ARBA" id="ARBA00022676"/>
    </source>
</evidence>
<comment type="catalytic activity">
    <reaction evidence="7">
        <text>Preferential cleavage: (Ac)2-L-Lys-D-Ala-|-D-Ala. Also transpeptidation of peptidyl-alanyl moieties that are N-acyl substituents of D-alanine.</text>
        <dbReference type="EC" id="3.4.16.4"/>
    </reaction>
</comment>
<keyword evidence="4" id="KW-0808">Transferase</keyword>
<dbReference type="InterPro" id="IPR005543">
    <property type="entry name" value="PASTA_dom"/>
</dbReference>
<feature type="domain" description="PASTA" evidence="11">
    <location>
        <begin position="710"/>
        <end position="775"/>
    </location>
</feature>
<keyword evidence="1 12" id="KW-0121">Carboxypeptidase</keyword>
<accession>A0ABQ6HT74</accession>
<comment type="caution">
    <text evidence="12">The sequence shown here is derived from an EMBL/GenBank/DDBJ whole genome shotgun (WGS) entry which is preliminary data.</text>
</comment>
<dbReference type="InterPro" id="IPR050396">
    <property type="entry name" value="Glycosyltr_51/Transpeptidase"/>
</dbReference>
<evidence type="ECO:0000256" key="2">
    <source>
        <dbReference type="ARBA" id="ARBA00022670"/>
    </source>
</evidence>
<name>A0ABQ6HT74_9MICO</name>
<dbReference type="Proteomes" id="UP001157109">
    <property type="component" value="Unassembled WGS sequence"/>
</dbReference>
<dbReference type="InterPro" id="IPR036950">
    <property type="entry name" value="PBP_transglycosylase"/>
</dbReference>
<keyword evidence="10" id="KW-0472">Membrane</keyword>
<evidence type="ECO:0000313" key="13">
    <source>
        <dbReference type="Proteomes" id="UP001157109"/>
    </source>
</evidence>
<evidence type="ECO:0000256" key="10">
    <source>
        <dbReference type="SAM" id="Phobius"/>
    </source>
</evidence>
<dbReference type="SUPFAM" id="SSF56601">
    <property type="entry name" value="beta-lactamase/transpeptidase-like"/>
    <property type="match status" value="1"/>
</dbReference>
<dbReference type="Gene3D" id="1.10.3810.10">
    <property type="entry name" value="Biosynthetic peptidoglycan transglycosylase-like"/>
    <property type="match status" value="1"/>
</dbReference>
<dbReference type="Gene3D" id="3.40.710.10">
    <property type="entry name" value="DD-peptidase/beta-lactamase superfamily"/>
    <property type="match status" value="1"/>
</dbReference>
<evidence type="ECO:0000256" key="7">
    <source>
        <dbReference type="ARBA" id="ARBA00034000"/>
    </source>
</evidence>
<dbReference type="PANTHER" id="PTHR32282:SF33">
    <property type="entry name" value="PEPTIDOGLYCAN GLYCOSYLTRANSFERASE"/>
    <property type="match status" value="1"/>
</dbReference>
<dbReference type="InterPro" id="IPR001460">
    <property type="entry name" value="PCN-bd_Tpept"/>
</dbReference>
<keyword evidence="13" id="KW-1185">Reference proteome</keyword>
<comment type="catalytic activity">
    <reaction evidence="8">
        <text>[GlcNAc-(1-&gt;4)-Mur2Ac(oyl-L-Ala-gamma-D-Glu-L-Lys-D-Ala-D-Ala)](n)-di-trans,octa-cis-undecaprenyl diphosphate + beta-D-GlcNAc-(1-&gt;4)-Mur2Ac(oyl-L-Ala-gamma-D-Glu-L-Lys-D-Ala-D-Ala)-di-trans,octa-cis-undecaprenyl diphosphate = [GlcNAc-(1-&gt;4)-Mur2Ac(oyl-L-Ala-gamma-D-Glu-L-Lys-D-Ala-D-Ala)](n+1)-di-trans,octa-cis-undecaprenyl diphosphate + di-trans,octa-cis-undecaprenyl diphosphate + H(+)</text>
        <dbReference type="Rhea" id="RHEA:23708"/>
        <dbReference type="Rhea" id="RHEA-COMP:9602"/>
        <dbReference type="Rhea" id="RHEA-COMP:9603"/>
        <dbReference type="ChEBI" id="CHEBI:15378"/>
        <dbReference type="ChEBI" id="CHEBI:58405"/>
        <dbReference type="ChEBI" id="CHEBI:60033"/>
        <dbReference type="ChEBI" id="CHEBI:78435"/>
        <dbReference type="EC" id="2.4.99.28"/>
    </reaction>
</comment>
<dbReference type="Pfam" id="PF00912">
    <property type="entry name" value="Transgly"/>
    <property type="match status" value="1"/>
</dbReference>
<dbReference type="Pfam" id="PF00905">
    <property type="entry name" value="Transpeptidase"/>
    <property type="match status" value="1"/>
</dbReference>
<feature type="region of interest" description="Disordered" evidence="9">
    <location>
        <begin position="780"/>
        <end position="831"/>
    </location>
</feature>
<gene>
    <name evidence="12" type="ORF">GCM10025862_30390</name>
</gene>
<dbReference type="EMBL" id="BSUJ01000001">
    <property type="protein sequence ID" value="GMA21018.1"/>
    <property type="molecule type" value="Genomic_DNA"/>
</dbReference>
<keyword evidence="2" id="KW-0645">Protease</keyword>
<keyword evidence="6" id="KW-0511">Multifunctional enzyme</keyword>
<dbReference type="Gene3D" id="3.30.10.20">
    <property type="match status" value="1"/>
</dbReference>
<evidence type="ECO:0000256" key="1">
    <source>
        <dbReference type="ARBA" id="ARBA00022645"/>
    </source>
</evidence>
<sequence>MKQGRIASIPNVTSLLAAFFAIAVATGIVASALVIPGVAMFGASVKTGVGAYDSLPADFQSVVPNQQTTVYASDGKTEIATLYDQNRVVVPLSQIAPIMRKAQVAIEDKRFYEHGGVDLRGIAAAVAGKVGGGAVRGASTLTQQYVKVTLETAAERRGDSEAVKAASEVTLGRKLQELKYAAQVEKVKTKDEILQDYLNLVYFGDRTYGIEAAARHYFHTTAAKLTLTQAATLAGLVQNPSTTDPINHPQASLKRRNVVLGVMHGEGIITDAQYQAAVKAPLGTKPYNPTNSCAVSPYPYFCDFIVNWARTQPAFGKTGNEREGRVRTGGYKIVTTLDPDLQKAAQESIARRVGQQDFPPFGSAAVTTEVGTGKVRAMVQSSGYSLKGGDGKTSVNWAVDSTYGGGGGFNVGSTIKAFAIATAMEAGFGPDYTISGIRPAPATWYASDFNGCGPTAPWVVRNVEGDENGRVMTLRDATRNSVNTAFVKLVQQLGACKVREMETRLGIHLGRPQMQEGKMSDQMVPSPAAISLGSANISPMTMSLSYATFGGEGKYCPMNPIESVTDSAGKKLNLNLPGCKQVISKQVADQTSNLLQSVMTDGTGRTVQLAGGRPSIGKTGTDDGNETWFVGATPQYSTAVWVGTPNGDRAGGLEYRFNNARLHGSDGTRYYGKLQGYKVAGPIWQGIMNAASQDLPIVQFGTASSTPVTNGDYTDVPKVAGMSVSEATSALQSAGFQAQVGRRVYSNYIGRGLVSYAYPGDRALKGSTVTLRISAGVRPRAAATQGAAPTRSAGQAQPAQPAQPAQQAKPAATPAKPAATAPAPAASAAKP</sequence>
<feature type="compositionally biased region" description="Low complexity" evidence="9">
    <location>
        <begin position="795"/>
        <end position="831"/>
    </location>
</feature>
<dbReference type="GO" id="GO:0004180">
    <property type="term" value="F:carboxypeptidase activity"/>
    <property type="evidence" value="ECO:0007669"/>
    <property type="project" value="UniProtKB-KW"/>
</dbReference>
<keyword evidence="10" id="KW-1133">Transmembrane helix</keyword>
<dbReference type="PANTHER" id="PTHR32282">
    <property type="entry name" value="BINDING PROTEIN TRANSPEPTIDASE, PUTATIVE-RELATED"/>
    <property type="match status" value="1"/>
</dbReference>
<evidence type="ECO:0000259" key="11">
    <source>
        <dbReference type="PROSITE" id="PS51178"/>
    </source>
</evidence>
<dbReference type="RefSeq" id="WP_241441339.1">
    <property type="nucleotide sequence ID" value="NZ_BSUJ01000001.1"/>
</dbReference>
<protein>
    <submittedName>
        <fullName evidence="12">Carboxypeptidase</fullName>
    </submittedName>
</protein>
<dbReference type="InterPro" id="IPR012338">
    <property type="entry name" value="Beta-lactam/transpept-like"/>
</dbReference>